<dbReference type="Pfam" id="PF17854">
    <property type="entry name" value="FtsK_alpha"/>
    <property type="match status" value="1"/>
</dbReference>
<feature type="transmembrane region" description="Helical" evidence="18">
    <location>
        <begin position="85"/>
        <end position="105"/>
    </location>
</feature>
<dbReference type="SUPFAM" id="SSF52540">
    <property type="entry name" value="P-loop containing nucleoside triphosphate hydrolases"/>
    <property type="match status" value="1"/>
</dbReference>
<dbReference type="PANTHER" id="PTHR22683">
    <property type="entry name" value="SPORULATION PROTEIN RELATED"/>
    <property type="match status" value="1"/>
</dbReference>
<feature type="compositionally biased region" description="Acidic residues" evidence="17">
    <location>
        <begin position="264"/>
        <end position="275"/>
    </location>
</feature>
<reference evidence="20 21" key="1">
    <citation type="submission" date="2018-01" db="EMBL/GenBank/DDBJ databases">
        <title>Draft genome sequence of Jishengella endophytica.</title>
        <authorList>
            <person name="Sahin N."/>
            <person name="Ay H."/>
            <person name="Saygin H."/>
        </authorList>
    </citation>
    <scope>NUCLEOTIDE SEQUENCE [LARGE SCALE GENOMIC DNA]</scope>
    <source>
        <strain evidence="20 21">DSM 45430</strain>
    </source>
</reference>
<gene>
    <name evidence="20" type="ORF">C1I93_18590</name>
</gene>
<evidence type="ECO:0000256" key="2">
    <source>
        <dbReference type="ARBA" id="ARBA00006474"/>
    </source>
</evidence>
<dbReference type="CDD" id="cd01127">
    <property type="entry name" value="TrwB_TraG_TraD_VirD4"/>
    <property type="match status" value="1"/>
</dbReference>
<dbReference type="GO" id="GO:0051301">
    <property type="term" value="P:cell division"/>
    <property type="evidence" value="ECO:0007669"/>
    <property type="project" value="UniProtKB-KW"/>
</dbReference>
<dbReference type="GO" id="GO:0005524">
    <property type="term" value="F:ATP binding"/>
    <property type="evidence" value="ECO:0007669"/>
    <property type="project" value="UniProtKB-UniRule"/>
</dbReference>
<sequence length="808" mass="86329">MAGRTSQASRRRGASPRGNTNSRARQPAKKTRAPARRRTATQGPGPAAYVGRAIRALWMGLAHAVGWAVRTASGRDLDPEHRRDGAGLLLIGLALLSGGAIWFSAAGPVGTRLADTVRLFLGAISIVVPVLLGIGAWRFMQQPGDPEHRGRGLIGWGSMLVATAAMLHIGQHPADPGERDFAGGLIGAAVGSLLERAVTAWVAVPLLILLLVFGLLVVTATPINKIPERLGLLAGSVLGQTEPEPEPAAPPRRRPAKRVPPPVDPDEFDDVDGADLQETMVLPRKAPSRVPASRKPADPPEHSPAPTRAEQLALTGLAGDYTLPPANMLGSGAAPKTRSKANDEVIAALRGVFEQFGVDADVTGFTRGPTVTRYEVELGHGVKVERITQLSRNIAYAVKSADVRILSPIPGKSAVGVEIPNTDPENVALGDVLRSRAATSDHHPMVVALGKDIEGGYVVANLAKMPHILIAGATGAGKSSCLNTLLVSVLTRATPDEVRLLLIDPKRVEMTGYEGIPHLVTPIVTNAKKAADSLEWVVREMDMRYDDLAANGVRHIDDFNRKVRNGEIKAPPGSEREIRPYPYLLVIVDELADLMMVAPRDVEDSVVRITQLARAAGIHLVLATQRPSVDVVTGLIKANVPSRLAFATSSLADSRVILDQPGAEKLLGRGDGLFLPMGASKPIRIQGAWVTEREITDVVKFCKDQREPEFRPDVLTPAQDGKKKIDEDIGDDLDLLVQAIELVVTSQFGSTSMLQRKLRVGFAKAGRLMDLMETRGVVGPSEGSKARDVLVKPDELEEVLAGLHGAEE</sequence>
<evidence type="ECO:0000256" key="4">
    <source>
        <dbReference type="ARBA" id="ARBA00022475"/>
    </source>
</evidence>
<keyword evidence="7 16" id="KW-0547">Nucleotide-binding</keyword>
<dbReference type="Pfam" id="PF01580">
    <property type="entry name" value="FtsK_SpoIIIE"/>
    <property type="match status" value="1"/>
</dbReference>
<comment type="caution">
    <text evidence="20">The sequence shown here is derived from an EMBL/GenBank/DDBJ whole genome shotgun (WGS) entry which is preliminary data.</text>
</comment>
<dbReference type="InterPro" id="IPR002543">
    <property type="entry name" value="FtsK_dom"/>
</dbReference>
<feature type="transmembrane region" description="Helical" evidence="18">
    <location>
        <begin position="117"/>
        <end position="140"/>
    </location>
</feature>
<evidence type="ECO:0000256" key="14">
    <source>
        <dbReference type="ARBA" id="ARBA00024986"/>
    </source>
</evidence>
<dbReference type="InterPro" id="IPR018541">
    <property type="entry name" value="Ftsk_gamma"/>
</dbReference>
<evidence type="ECO:0000256" key="18">
    <source>
        <dbReference type="SAM" id="Phobius"/>
    </source>
</evidence>
<keyword evidence="13" id="KW-0131">Cell cycle</keyword>
<evidence type="ECO:0000256" key="5">
    <source>
        <dbReference type="ARBA" id="ARBA00022618"/>
    </source>
</evidence>
<comment type="subunit">
    <text evidence="15">Homohexamer. Forms a ring that surrounds DNA.</text>
</comment>
<feature type="region of interest" description="Disordered" evidence="17">
    <location>
        <begin position="1"/>
        <end position="46"/>
    </location>
</feature>
<evidence type="ECO:0000256" key="11">
    <source>
        <dbReference type="ARBA" id="ARBA00023125"/>
    </source>
</evidence>
<dbReference type="Pfam" id="PF09397">
    <property type="entry name" value="FtsK_gamma"/>
    <property type="match status" value="1"/>
</dbReference>
<dbReference type="PANTHER" id="PTHR22683:SF41">
    <property type="entry name" value="DNA TRANSLOCASE FTSK"/>
    <property type="match status" value="1"/>
</dbReference>
<dbReference type="EMBL" id="POTX01000130">
    <property type="protein sequence ID" value="PZF93017.1"/>
    <property type="molecule type" value="Genomic_DNA"/>
</dbReference>
<protein>
    <recommendedName>
        <fullName evidence="3">DNA translocase FtsK</fullName>
    </recommendedName>
</protein>
<comment type="subcellular location">
    <subcellularLocation>
        <location evidence="1">Cell membrane</location>
        <topology evidence="1">Multi-pass membrane protein</topology>
    </subcellularLocation>
</comment>
<comment type="similarity">
    <text evidence="2">Belongs to the FtsK/SpoIIIE/SftA family.</text>
</comment>
<dbReference type="InterPro" id="IPR027417">
    <property type="entry name" value="P-loop_NTPase"/>
</dbReference>
<dbReference type="GO" id="GO:0007059">
    <property type="term" value="P:chromosome segregation"/>
    <property type="evidence" value="ECO:0007669"/>
    <property type="project" value="UniProtKB-KW"/>
</dbReference>
<name>A0A2W2CYN0_9ACTN</name>
<feature type="domain" description="FtsK" evidence="19">
    <location>
        <begin position="455"/>
        <end position="655"/>
    </location>
</feature>
<dbReference type="InterPro" id="IPR036388">
    <property type="entry name" value="WH-like_DNA-bd_sf"/>
</dbReference>
<dbReference type="Pfam" id="PF13491">
    <property type="entry name" value="FtsK_4TM"/>
    <property type="match status" value="1"/>
</dbReference>
<evidence type="ECO:0000256" key="6">
    <source>
        <dbReference type="ARBA" id="ARBA00022692"/>
    </source>
</evidence>
<keyword evidence="21" id="KW-1185">Reference proteome</keyword>
<evidence type="ECO:0000313" key="21">
    <source>
        <dbReference type="Proteomes" id="UP000248627"/>
    </source>
</evidence>
<dbReference type="GO" id="GO:0003677">
    <property type="term" value="F:DNA binding"/>
    <property type="evidence" value="ECO:0007669"/>
    <property type="project" value="UniProtKB-KW"/>
</dbReference>
<dbReference type="PROSITE" id="PS50901">
    <property type="entry name" value="FTSK"/>
    <property type="match status" value="1"/>
</dbReference>
<evidence type="ECO:0000256" key="17">
    <source>
        <dbReference type="SAM" id="MobiDB-lite"/>
    </source>
</evidence>
<keyword evidence="5 20" id="KW-0132">Cell division</keyword>
<accession>A0A2W2CYN0</accession>
<evidence type="ECO:0000256" key="9">
    <source>
        <dbReference type="ARBA" id="ARBA00022840"/>
    </source>
</evidence>
<dbReference type="Proteomes" id="UP000248627">
    <property type="component" value="Unassembled WGS sequence"/>
</dbReference>
<keyword evidence="4" id="KW-1003">Cell membrane</keyword>
<comment type="function">
    <text evidence="14">Essential cell division protein that coordinates cell division and chromosome segregation. The N-terminus is involved in assembly of the cell-division machinery. The C-terminus functions as a DNA motor that moves dsDNA in an ATP-dependent manner towards the dif recombination site, which is located within the replication terminus region. Required for activation of the Xer recombinase, allowing activation of chromosome unlinking by recombination.</text>
</comment>
<dbReference type="InterPro" id="IPR003593">
    <property type="entry name" value="AAA+_ATPase"/>
</dbReference>
<evidence type="ECO:0000256" key="7">
    <source>
        <dbReference type="ARBA" id="ARBA00022741"/>
    </source>
</evidence>
<dbReference type="Gene3D" id="3.30.980.40">
    <property type="match status" value="1"/>
</dbReference>
<keyword evidence="10 18" id="KW-1133">Transmembrane helix</keyword>
<feature type="compositionally biased region" description="Basic residues" evidence="17">
    <location>
        <begin position="26"/>
        <end position="39"/>
    </location>
</feature>
<feature type="region of interest" description="Disordered" evidence="17">
    <location>
        <begin position="240"/>
        <end position="306"/>
    </location>
</feature>
<dbReference type="AlphaFoldDB" id="A0A2W2CYN0"/>
<dbReference type="InterPro" id="IPR036390">
    <property type="entry name" value="WH_DNA-bd_sf"/>
</dbReference>
<evidence type="ECO:0000256" key="3">
    <source>
        <dbReference type="ARBA" id="ARBA00020887"/>
    </source>
</evidence>
<evidence type="ECO:0000259" key="19">
    <source>
        <dbReference type="PROSITE" id="PS50901"/>
    </source>
</evidence>
<dbReference type="InterPro" id="IPR041027">
    <property type="entry name" value="FtsK_alpha"/>
</dbReference>
<organism evidence="20 21">
    <name type="scientific">Micromonospora endophytica</name>
    <dbReference type="NCBI Taxonomy" id="515350"/>
    <lineage>
        <taxon>Bacteria</taxon>
        <taxon>Bacillati</taxon>
        <taxon>Actinomycetota</taxon>
        <taxon>Actinomycetes</taxon>
        <taxon>Micromonosporales</taxon>
        <taxon>Micromonosporaceae</taxon>
        <taxon>Micromonospora</taxon>
    </lineage>
</organism>
<keyword evidence="8" id="KW-0159">Chromosome partition</keyword>
<dbReference type="SMART" id="SM00843">
    <property type="entry name" value="Ftsk_gamma"/>
    <property type="match status" value="1"/>
</dbReference>
<dbReference type="GO" id="GO:0005886">
    <property type="term" value="C:plasma membrane"/>
    <property type="evidence" value="ECO:0007669"/>
    <property type="project" value="UniProtKB-SubCell"/>
</dbReference>
<dbReference type="OrthoDB" id="9807790at2"/>
<feature type="binding site" evidence="16">
    <location>
        <begin position="472"/>
        <end position="479"/>
    </location>
    <ligand>
        <name>ATP</name>
        <dbReference type="ChEBI" id="CHEBI:30616"/>
    </ligand>
</feature>
<keyword evidence="6 18" id="KW-0812">Transmembrane</keyword>
<keyword evidence="11" id="KW-0238">DNA-binding</keyword>
<dbReference type="RefSeq" id="WP_111244570.1">
    <property type="nucleotide sequence ID" value="NZ_POTX01000130.1"/>
</dbReference>
<evidence type="ECO:0000313" key="20">
    <source>
        <dbReference type="EMBL" id="PZF93017.1"/>
    </source>
</evidence>
<dbReference type="Gene3D" id="3.40.50.300">
    <property type="entry name" value="P-loop containing nucleotide triphosphate hydrolases"/>
    <property type="match status" value="1"/>
</dbReference>
<dbReference type="InterPro" id="IPR025199">
    <property type="entry name" value="FtsK_4TM"/>
</dbReference>
<evidence type="ECO:0000256" key="1">
    <source>
        <dbReference type="ARBA" id="ARBA00004651"/>
    </source>
</evidence>
<dbReference type="SMART" id="SM00382">
    <property type="entry name" value="AAA"/>
    <property type="match status" value="1"/>
</dbReference>
<dbReference type="SUPFAM" id="SSF46785">
    <property type="entry name" value="Winged helix' DNA-binding domain"/>
    <property type="match status" value="1"/>
</dbReference>
<evidence type="ECO:0000256" key="16">
    <source>
        <dbReference type="PROSITE-ProRule" id="PRU00289"/>
    </source>
</evidence>
<feature type="transmembrane region" description="Helical" evidence="18">
    <location>
        <begin position="200"/>
        <end position="220"/>
    </location>
</feature>
<keyword evidence="12 18" id="KW-0472">Membrane</keyword>
<feature type="transmembrane region" description="Helical" evidence="18">
    <location>
        <begin position="152"/>
        <end position="170"/>
    </location>
</feature>
<evidence type="ECO:0000256" key="8">
    <source>
        <dbReference type="ARBA" id="ARBA00022829"/>
    </source>
</evidence>
<dbReference type="FunFam" id="1.10.10.10:FF:000236">
    <property type="entry name" value="Cell division protein FtsK"/>
    <property type="match status" value="1"/>
</dbReference>
<evidence type="ECO:0000256" key="13">
    <source>
        <dbReference type="ARBA" id="ARBA00023306"/>
    </source>
</evidence>
<dbReference type="Gene3D" id="1.10.10.10">
    <property type="entry name" value="Winged helix-like DNA-binding domain superfamily/Winged helix DNA-binding domain"/>
    <property type="match status" value="1"/>
</dbReference>
<evidence type="ECO:0000256" key="15">
    <source>
        <dbReference type="ARBA" id="ARBA00025923"/>
    </source>
</evidence>
<evidence type="ECO:0000256" key="10">
    <source>
        <dbReference type="ARBA" id="ARBA00022989"/>
    </source>
</evidence>
<evidence type="ECO:0000256" key="12">
    <source>
        <dbReference type="ARBA" id="ARBA00023136"/>
    </source>
</evidence>
<keyword evidence="9 16" id="KW-0067">ATP-binding</keyword>
<proteinExistence type="inferred from homology"/>
<dbReference type="InterPro" id="IPR050206">
    <property type="entry name" value="FtsK/SpoIIIE/SftA"/>
</dbReference>